<feature type="chain" id="PRO_5046599150" evidence="2">
    <location>
        <begin position="23"/>
        <end position="113"/>
    </location>
</feature>
<proteinExistence type="predicted"/>
<dbReference type="EMBL" id="JADIKJ010000014">
    <property type="protein sequence ID" value="MFK2901216.1"/>
    <property type="molecule type" value="Genomic_DNA"/>
</dbReference>
<evidence type="ECO:0000256" key="1">
    <source>
        <dbReference type="SAM" id="MobiDB-lite"/>
    </source>
</evidence>
<evidence type="ECO:0000313" key="3">
    <source>
        <dbReference type="EMBL" id="MFK2901216.1"/>
    </source>
</evidence>
<comment type="caution">
    <text evidence="3">The sequence shown here is derived from an EMBL/GenBank/DDBJ whole genome shotgun (WGS) entry which is preliminary data.</text>
</comment>
<evidence type="ECO:0000256" key="2">
    <source>
        <dbReference type="SAM" id="SignalP"/>
    </source>
</evidence>
<dbReference type="Proteomes" id="UP001620461">
    <property type="component" value="Unassembled WGS sequence"/>
</dbReference>
<dbReference type="Pfam" id="PF11776">
    <property type="entry name" value="RcnB"/>
    <property type="match status" value="1"/>
</dbReference>
<name>A0ABW8JJD3_9GAMM</name>
<dbReference type="InterPro" id="IPR024572">
    <property type="entry name" value="RcnB"/>
</dbReference>
<feature type="region of interest" description="Disordered" evidence="1">
    <location>
        <begin position="22"/>
        <end position="67"/>
    </location>
</feature>
<organism evidence="3 4">
    <name type="scientific">Dyella jejuensis</name>
    <dbReference type="NCBI Taxonomy" id="1432009"/>
    <lineage>
        <taxon>Bacteria</taxon>
        <taxon>Pseudomonadati</taxon>
        <taxon>Pseudomonadota</taxon>
        <taxon>Gammaproteobacteria</taxon>
        <taxon>Lysobacterales</taxon>
        <taxon>Rhodanobacteraceae</taxon>
        <taxon>Dyella</taxon>
    </lineage>
</organism>
<protein>
    <submittedName>
        <fullName evidence="3">RcnB family protein</fullName>
    </submittedName>
</protein>
<keyword evidence="2" id="KW-0732">Signal</keyword>
<sequence length="113" mass="12097">MKRHLAVALGFAVGIGSLAIHAQQAPSRHDDAHASSHASVAHGSFKQGGKSQQFGKGDKLPSQFRGNDRVVSNYSANHLRQPPRGYHWVRDDSGNFVLVAITTGVISEILSGQ</sequence>
<gene>
    <name evidence="3" type="ORF">ISP15_12780</name>
</gene>
<feature type="compositionally biased region" description="Low complexity" evidence="1">
    <location>
        <begin position="35"/>
        <end position="55"/>
    </location>
</feature>
<feature type="signal peptide" evidence="2">
    <location>
        <begin position="1"/>
        <end position="22"/>
    </location>
</feature>
<accession>A0ABW8JJD3</accession>
<evidence type="ECO:0000313" key="4">
    <source>
        <dbReference type="Proteomes" id="UP001620461"/>
    </source>
</evidence>
<reference evidence="3 4" key="1">
    <citation type="submission" date="2020-10" db="EMBL/GenBank/DDBJ databases">
        <title>Phylogeny of dyella-like bacteria.</title>
        <authorList>
            <person name="Fu J."/>
        </authorList>
    </citation>
    <scope>NUCLEOTIDE SEQUENCE [LARGE SCALE GENOMIC DNA]</scope>
    <source>
        <strain evidence="3 4">JP1</strain>
    </source>
</reference>
<dbReference type="Gene3D" id="3.10.450.160">
    <property type="entry name" value="inner membrane protein cigr"/>
    <property type="match status" value="1"/>
</dbReference>
<keyword evidence="4" id="KW-1185">Reference proteome</keyword>
<dbReference type="RefSeq" id="WP_404547915.1">
    <property type="nucleotide sequence ID" value="NZ_JADIKJ010000014.1"/>
</dbReference>